<evidence type="ECO:0000256" key="3">
    <source>
        <dbReference type="ARBA" id="ARBA00022729"/>
    </source>
</evidence>
<keyword evidence="5" id="KW-0325">Glycoprotein</keyword>
<keyword evidence="8" id="KW-1185">Reference proteome</keyword>
<dbReference type="GO" id="GO:0006508">
    <property type="term" value="P:proteolysis"/>
    <property type="evidence" value="ECO:0007669"/>
    <property type="project" value="UniProtKB-KW"/>
</dbReference>
<organism evidence="7 8">
    <name type="scientific">Zymoseptoria tritici (strain ST99CH_3D7)</name>
    <dbReference type="NCBI Taxonomy" id="1276538"/>
    <lineage>
        <taxon>Eukaryota</taxon>
        <taxon>Fungi</taxon>
        <taxon>Dikarya</taxon>
        <taxon>Ascomycota</taxon>
        <taxon>Pezizomycotina</taxon>
        <taxon>Dothideomycetes</taxon>
        <taxon>Dothideomycetidae</taxon>
        <taxon>Mycosphaerellales</taxon>
        <taxon>Mycosphaerellaceae</taxon>
        <taxon>Zymoseptoria</taxon>
    </lineage>
</organism>
<dbReference type="Pfam" id="PF05577">
    <property type="entry name" value="Peptidase_S28"/>
    <property type="match status" value="1"/>
</dbReference>
<accession>A0A1X7RRE0</accession>
<evidence type="ECO:0000256" key="1">
    <source>
        <dbReference type="ARBA" id="ARBA00011079"/>
    </source>
</evidence>
<name>A0A1X7RRE0_ZYMT9</name>
<evidence type="ECO:0000256" key="2">
    <source>
        <dbReference type="ARBA" id="ARBA00022670"/>
    </source>
</evidence>
<dbReference type="InterPro" id="IPR029058">
    <property type="entry name" value="AB_hydrolase_fold"/>
</dbReference>
<evidence type="ECO:0000256" key="5">
    <source>
        <dbReference type="ARBA" id="ARBA00023180"/>
    </source>
</evidence>
<evidence type="ECO:0000256" key="6">
    <source>
        <dbReference type="SAM" id="SignalP"/>
    </source>
</evidence>
<keyword evidence="3 6" id="KW-0732">Signal</keyword>
<dbReference type="SUPFAM" id="SSF53474">
    <property type="entry name" value="alpha/beta-Hydrolases"/>
    <property type="match status" value="1"/>
</dbReference>
<evidence type="ECO:0000313" key="7">
    <source>
        <dbReference type="EMBL" id="SMQ49968.1"/>
    </source>
</evidence>
<comment type="similarity">
    <text evidence="1">Belongs to the peptidase S28 family.</text>
</comment>
<dbReference type="GO" id="GO:0070008">
    <property type="term" value="F:serine-type exopeptidase activity"/>
    <property type="evidence" value="ECO:0007669"/>
    <property type="project" value="InterPro"/>
</dbReference>
<dbReference type="EMBL" id="LT853695">
    <property type="protein sequence ID" value="SMQ49968.1"/>
    <property type="molecule type" value="Genomic_DNA"/>
</dbReference>
<dbReference type="PANTHER" id="PTHR11010">
    <property type="entry name" value="PROTEASE S28 PRO-X CARBOXYPEPTIDASE-RELATED"/>
    <property type="match status" value="1"/>
</dbReference>
<dbReference type="Proteomes" id="UP000215127">
    <property type="component" value="Chromosome 4"/>
</dbReference>
<gene>
    <name evidence="7" type="ORF">ZT3D7_G5120</name>
</gene>
<dbReference type="AlphaFoldDB" id="A0A1X7RRE0"/>
<dbReference type="Gene3D" id="3.40.50.1820">
    <property type="entry name" value="alpha/beta hydrolase"/>
    <property type="match status" value="2"/>
</dbReference>
<dbReference type="PANTHER" id="PTHR11010:SF23">
    <property type="entry name" value="SERINE PEPTIDASE"/>
    <property type="match status" value="1"/>
</dbReference>
<evidence type="ECO:0000256" key="4">
    <source>
        <dbReference type="ARBA" id="ARBA00022801"/>
    </source>
</evidence>
<dbReference type="InterPro" id="IPR008758">
    <property type="entry name" value="Peptidase_S28"/>
</dbReference>
<sequence length="520" mass="57759">MFTLLLISAFAVQALGRAATWEDMKHGNFTQFIDHNDHSRGTFQQRFYWQNVTRTGDGSPIVMIAPIEMVVTQAVGFLKGAVGTAGLLAEEMGAAAVILEHRFFGTSSPFDSLTTENLKYLTLDNVLKDISNFARNVEFPFATESGSTAIDVPWVLAGSSWSGIQTAFTASLAPGTFWAYYASSAPLQAIFDFWEYFVPVQQGMPQDCSSDVSALIDYMDDILLHGKKQEVDALKARFGLETLQHNDDFMFALSMTIGNLWQNGDWKDKEYNTQHSMVDGFALWCDSIENATAHATSSRIEAALNGYVEFWKAFGYDYGRGYAACPDDVADAECFNFHEPTAPQYADTSVDNLVGRQFQWISCNEVAWWQTGAPTGHPTLISRLLTADYFTAQCALWFPSGPNGETYGLAKSHQVIEDINAMTGGWNPPNTSRLIYVNNEFDPWREASVSSSFRPGGPMESTEHIPIKILPAGRHASDTYTGNARLNEGAKQVIDEVIAQLKAWVGEWYTQKGRKIPWEA</sequence>
<keyword evidence="2" id="KW-0645">Protease</keyword>
<dbReference type="GO" id="GO:0008239">
    <property type="term" value="F:dipeptidyl-peptidase activity"/>
    <property type="evidence" value="ECO:0007669"/>
    <property type="project" value="TreeGrafter"/>
</dbReference>
<evidence type="ECO:0000313" key="8">
    <source>
        <dbReference type="Proteomes" id="UP000215127"/>
    </source>
</evidence>
<feature type="signal peptide" evidence="6">
    <location>
        <begin position="1"/>
        <end position="16"/>
    </location>
</feature>
<feature type="chain" id="PRO_5013253921" evidence="6">
    <location>
        <begin position="17"/>
        <end position="520"/>
    </location>
</feature>
<reference evidence="7 8" key="1">
    <citation type="submission" date="2016-06" db="EMBL/GenBank/DDBJ databases">
        <authorList>
            <person name="Kjaerup R.B."/>
            <person name="Dalgaard T.S."/>
            <person name="Juul-Madsen H.R."/>
        </authorList>
    </citation>
    <scope>NUCLEOTIDE SEQUENCE [LARGE SCALE GENOMIC DNA]</scope>
</reference>
<keyword evidence="4" id="KW-0378">Hydrolase</keyword>
<proteinExistence type="inferred from homology"/>
<protein>
    <submittedName>
        <fullName evidence="7">Uncharacterized protein</fullName>
    </submittedName>
</protein>